<feature type="compositionally biased region" description="Basic and acidic residues" evidence="1">
    <location>
        <begin position="32"/>
        <end position="86"/>
    </location>
</feature>
<dbReference type="Pfam" id="PF09429">
    <property type="entry name" value="Wbp11"/>
    <property type="match status" value="1"/>
</dbReference>
<feature type="compositionally biased region" description="Basic residues" evidence="1">
    <location>
        <begin position="128"/>
        <end position="137"/>
    </location>
</feature>
<feature type="region of interest" description="Disordered" evidence="1">
    <location>
        <begin position="285"/>
        <end position="314"/>
    </location>
</feature>
<dbReference type="VEuPathDB" id="FungiDB:BTJ68_10371"/>
<dbReference type="InterPro" id="IPR019007">
    <property type="entry name" value="Wbp11/ELF5/Saf1_N"/>
</dbReference>
<feature type="compositionally biased region" description="Basic and acidic residues" evidence="1">
    <location>
        <begin position="292"/>
        <end position="305"/>
    </location>
</feature>
<feature type="compositionally biased region" description="Basic and acidic residues" evidence="1">
    <location>
        <begin position="14"/>
        <end position="24"/>
    </location>
</feature>
<feature type="compositionally biased region" description="Pro residues" evidence="1">
    <location>
        <begin position="160"/>
        <end position="170"/>
    </location>
</feature>
<comment type="caution">
    <text evidence="4">The sequence shown here is derived from an EMBL/GenBank/DDBJ whole genome shotgun (WGS) entry which is preliminary data.</text>
</comment>
<evidence type="ECO:0000313" key="5">
    <source>
        <dbReference type="EMBL" id="RMY23158.1"/>
    </source>
</evidence>
<feature type="compositionally biased region" description="Gly residues" evidence="1">
    <location>
        <begin position="102"/>
        <end position="118"/>
    </location>
</feature>
<dbReference type="EMBL" id="QWIJ01000137">
    <property type="protein sequence ID" value="RMX87003.1"/>
    <property type="molecule type" value="Genomic_DNA"/>
</dbReference>
<evidence type="ECO:0000256" key="1">
    <source>
        <dbReference type="SAM" id="MobiDB-lite"/>
    </source>
</evidence>
<dbReference type="GO" id="GO:0006396">
    <property type="term" value="P:RNA processing"/>
    <property type="evidence" value="ECO:0007669"/>
    <property type="project" value="InterPro"/>
</dbReference>
<name>A0A3M6Z3H6_HORWE</name>
<dbReference type="Proteomes" id="UP000276864">
    <property type="component" value="Unassembled WGS sequence"/>
</dbReference>
<dbReference type="AlphaFoldDB" id="A0A3M6Z3H6"/>
<evidence type="ECO:0000313" key="3">
    <source>
        <dbReference type="EMBL" id="RMX87003.1"/>
    </source>
</evidence>
<dbReference type="Proteomes" id="UP000281245">
    <property type="component" value="Unassembled WGS sequence"/>
</dbReference>
<dbReference type="Proteomes" id="UP000282582">
    <property type="component" value="Unassembled WGS sequence"/>
</dbReference>
<reference evidence="7 8" key="1">
    <citation type="journal article" date="2018" name="BMC Genomics">
        <title>Genomic evidence for intraspecific hybridization in a clonal and extremely halotolerant yeast.</title>
        <authorList>
            <person name="Gostincar C."/>
            <person name="Stajich J.E."/>
            <person name="Zupancic J."/>
            <person name="Zalar P."/>
            <person name="Gunde-Cimerman N."/>
        </authorList>
    </citation>
    <scope>NUCLEOTIDE SEQUENCE [LARGE SCALE GENOMIC DNA]</scope>
    <source>
        <strain evidence="6 8">EXF-6651</strain>
        <strain evidence="4 10">EXF-6654</strain>
        <strain evidence="3 9">EXF-6656</strain>
        <strain evidence="5 7">EXF-6669</strain>
    </source>
</reference>
<dbReference type="Proteomes" id="UP000271337">
    <property type="component" value="Unassembled WGS sequence"/>
</dbReference>
<evidence type="ECO:0000313" key="4">
    <source>
        <dbReference type="EMBL" id="RMY09844.1"/>
    </source>
</evidence>
<gene>
    <name evidence="6" type="ORF">D0866_02193</name>
    <name evidence="5" type="ORF">D0867_02240</name>
    <name evidence="4" type="ORF">D0868_04022</name>
    <name evidence="3" type="ORF">D0869_02673</name>
</gene>
<sequence>MPKERSANPAAQQRKADKQKEIARSRKQHQAQRNEKLARRNPDRLQRQIDELKDLERTGVLRPKDKETLQQLERDVKGVRRAREALGDAAPKFAERRHEGSGRGGHGGGGGGGGGGGPRDARQEQRERRQHLGKRRRGSEDAQASGSETDEEVRRIPMPHDTPPPFPRPPRQQRQKHDLPPKPTQAPAQTTYSSAPQIRDLKKEALKFMPAAVSQNRNRIKGTGGRLLEPEEADRLEKSGYMAAQHAADEAGLEATFDQTAHEVAGEGERGDDLDEEARRFENEIASIYPADAERMGSKGDKGVEMEEVEDEGT</sequence>
<dbReference type="EMBL" id="QWIM01000139">
    <property type="protein sequence ID" value="RMY39039.1"/>
    <property type="molecule type" value="Genomic_DNA"/>
</dbReference>
<proteinExistence type="predicted"/>
<accession>A0A3M6Z3H6</accession>
<dbReference type="OrthoDB" id="5597581at2759"/>
<evidence type="ECO:0000313" key="8">
    <source>
        <dbReference type="Proteomes" id="UP000276864"/>
    </source>
</evidence>
<evidence type="ECO:0000313" key="7">
    <source>
        <dbReference type="Proteomes" id="UP000271337"/>
    </source>
</evidence>
<feature type="region of interest" description="Disordered" evidence="1">
    <location>
        <begin position="1"/>
        <end position="199"/>
    </location>
</feature>
<organism evidence="4 10">
    <name type="scientific">Hortaea werneckii</name>
    <name type="common">Black yeast</name>
    <name type="synonym">Cladosporium werneckii</name>
    <dbReference type="NCBI Taxonomy" id="91943"/>
    <lineage>
        <taxon>Eukaryota</taxon>
        <taxon>Fungi</taxon>
        <taxon>Dikarya</taxon>
        <taxon>Ascomycota</taxon>
        <taxon>Pezizomycotina</taxon>
        <taxon>Dothideomycetes</taxon>
        <taxon>Dothideomycetidae</taxon>
        <taxon>Mycosphaerellales</taxon>
        <taxon>Teratosphaeriaceae</taxon>
        <taxon>Hortaea</taxon>
    </lineage>
</organism>
<evidence type="ECO:0000313" key="6">
    <source>
        <dbReference type="EMBL" id="RMY39039.1"/>
    </source>
</evidence>
<evidence type="ECO:0000313" key="10">
    <source>
        <dbReference type="Proteomes" id="UP000282582"/>
    </source>
</evidence>
<dbReference type="EMBL" id="QWIL01000144">
    <property type="protein sequence ID" value="RMY23158.1"/>
    <property type="molecule type" value="Genomic_DNA"/>
</dbReference>
<protein>
    <recommendedName>
        <fullName evidence="2">Wbp11/ELF5/Saf1 N-terminal domain-containing protein</fullName>
    </recommendedName>
</protein>
<dbReference type="EMBL" id="QWIK01000244">
    <property type="protein sequence ID" value="RMY09844.1"/>
    <property type="molecule type" value="Genomic_DNA"/>
</dbReference>
<feature type="domain" description="Wbp11/ELF5/Saf1 N-terminal" evidence="2">
    <location>
        <begin position="4"/>
        <end position="80"/>
    </location>
</feature>
<evidence type="ECO:0000313" key="9">
    <source>
        <dbReference type="Proteomes" id="UP000281245"/>
    </source>
</evidence>
<evidence type="ECO:0000259" key="2">
    <source>
        <dbReference type="Pfam" id="PF09429"/>
    </source>
</evidence>